<evidence type="ECO:0000256" key="2">
    <source>
        <dbReference type="SAM" id="SignalP"/>
    </source>
</evidence>
<dbReference type="AlphaFoldDB" id="A0A1M5GRP7"/>
<feature type="compositionally biased region" description="Polar residues" evidence="1">
    <location>
        <begin position="74"/>
        <end position="89"/>
    </location>
</feature>
<proteinExistence type="predicted"/>
<gene>
    <name evidence="3" type="ORF">SAMN05216225_101427</name>
</gene>
<evidence type="ECO:0000313" key="4">
    <source>
        <dbReference type="Proteomes" id="UP000183988"/>
    </source>
</evidence>
<feature type="chain" id="PRO_5038879790" description="Lipoprotein" evidence="2">
    <location>
        <begin position="23"/>
        <end position="272"/>
    </location>
</feature>
<feature type="compositionally biased region" description="Polar residues" evidence="1">
    <location>
        <begin position="113"/>
        <end position="127"/>
    </location>
</feature>
<feature type="signal peptide" evidence="2">
    <location>
        <begin position="1"/>
        <end position="22"/>
    </location>
</feature>
<dbReference type="PROSITE" id="PS51257">
    <property type="entry name" value="PROKAR_LIPOPROTEIN"/>
    <property type="match status" value="1"/>
</dbReference>
<feature type="region of interest" description="Disordered" evidence="1">
    <location>
        <begin position="104"/>
        <end position="127"/>
    </location>
</feature>
<dbReference type="Proteomes" id="UP000183988">
    <property type="component" value="Unassembled WGS sequence"/>
</dbReference>
<sequence>MPNFIKAIISLTLIFMVISACTKGEQDENTQPSNRNPYLNLSTEVQDEGNNEQQLPIKENQTEDSPLLTEESPLENSGQVDTQVPNDHNSLQQTIPEAKALEEEHVPNETEQEQITTPSSQEQEDTTISTELPFQNFKERWNAITEEQFSELYIEKLAKVSDKEGTYEARLTNKINLNVYVNDKYIQKLEIISFIDNKNDVFQMLSGWQQVINILHPTIEIHDVDTFFSQIGIGPDADLSNVEAVSFTYYELYYEVSPIENGYLFSAKFNNL</sequence>
<protein>
    <recommendedName>
        <fullName evidence="5">Lipoprotein</fullName>
    </recommendedName>
</protein>
<dbReference type="STRING" id="930117.SAMN05216225_101427"/>
<organism evidence="3 4">
    <name type="scientific">Ornithinibacillus halophilus</name>
    <dbReference type="NCBI Taxonomy" id="930117"/>
    <lineage>
        <taxon>Bacteria</taxon>
        <taxon>Bacillati</taxon>
        <taxon>Bacillota</taxon>
        <taxon>Bacilli</taxon>
        <taxon>Bacillales</taxon>
        <taxon>Bacillaceae</taxon>
        <taxon>Ornithinibacillus</taxon>
    </lineage>
</organism>
<dbReference type="RefSeq" id="WP_072889753.1">
    <property type="nucleotide sequence ID" value="NZ_FQVW01000014.1"/>
</dbReference>
<evidence type="ECO:0000313" key="3">
    <source>
        <dbReference type="EMBL" id="SHG06351.1"/>
    </source>
</evidence>
<reference evidence="3 4" key="1">
    <citation type="submission" date="2016-11" db="EMBL/GenBank/DDBJ databases">
        <authorList>
            <person name="Jaros S."/>
            <person name="Januszkiewicz K."/>
            <person name="Wedrychowicz H."/>
        </authorList>
    </citation>
    <scope>NUCLEOTIDE SEQUENCE [LARGE SCALE GENOMIC DNA]</scope>
    <source>
        <strain evidence="3 4">IBRC-M 10683</strain>
    </source>
</reference>
<evidence type="ECO:0008006" key="5">
    <source>
        <dbReference type="Google" id="ProtNLM"/>
    </source>
</evidence>
<evidence type="ECO:0000256" key="1">
    <source>
        <dbReference type="SAM" id="MobiDB-lite"/>
    </source>
</evidence>
<keyword evidence="2" id="KW-0732">Signal</keyword>
<dbReference type="OrthoDB" id="2908211at2"/>
<name>A0A1M5GRP7_9BACI</name>
<feature type="region of interest" description="Disordered" evidence="1">
    <location>
        <begin position="46"/>
        <end position="89"/>
    </location>
</feature>
<accession>A0A1M5GRP7</accession>
<dbReference type="EMBL" id="FQVW01000014">
    <property type="protein sequence ID" value="SHG06351.1"/>
    <property type="molecule type" value="Genomic_DNA"/>
</dbReference>
<keyword evidence="4" id="KW-1185">Reference proteome</keyword>